<dbReference type="InterPro" id="IPR011051">
    <property type="entry name" value="RmlC_Cupin_sf"/>
</dbReference>
<proteinExistence type="predicted"/>
<dbReference type="EMBL" id="QSHM01000004">
    <property type="protein sequence ID" value="RHC13900.1"/>
    <property type="molecule type" value="Genomic_DNA"/>
</dbReference>
<evidence type="ECO:0000313" key="6">
    <source>
        <dbReference type="Proteomes" id="UP000285844"/>
    </source>
</evidence>
<dbReference type="Proteomes" id="UP000285844">
    <property type="component" value="Unassembled WGS sequence"/>
</dbReference>
<comment type="caution">
    <text evidence="5">The sequence shown here is derived from an EMBL/GenBank/DDBJ whole genome shotgun (WGS) entry which is preliminary data.</text>
</comment>
<dbReference type="Gene3D" id="2.60.120.10">
    <property type="entry name" value="Jelly Rolls"/>
    <property type="match status" value="1"/>
</dbReference>
<dbReference type="PROSITE" id="PS01124">
    <property type="entry name" value="HTH_ARAC_FAMILY_2"/>
    <property type="match status" value="1"/>
</dbReference>
<dbReference type="GO" id="GO:0043565">
    <property type="term" value="F:sequence-specific DNA binding"/>
    <property type="evidence" value="ECO:0007669"/>
    <property type="project" value="InterPro"/>
</dbReference>
<accession>A0A413YXU1</accession>
<reference evidence="5 6" key="1">
    <citation type="submission" date="2018-08" db="EMBL/GenBank/DDBJ databases">
        <title>A genome reference for cultivated species of the human gut microbiota.</title>
        <authorList>
            <person name="Zou Y."/>
            <person name="Xue W."/>
            <person name="Luo G."/>
        </authorList>
    </citation>
    <scope>NUCLEOTIDE SEQUENCE [LARGE SCALE GENOMIC DNA]</scope>
    <source>
        <strain evidence="5 6">AM37-3BH</strain>
    </source>
</reference>
<dbReference type="Pfam" id="PF07883">
    <property type="entry name" value="Cupin_2"/>
    <property type="match status" value="1"/>
</dbReference>
<keyword evidence="1" id="KW-0805">Transcription regulation</keyword>
<keyword evidence="3" id="KW-0804">Transcription</keyword>
<dbReference type="Gene3D" id="1.10.10.60">
    <property type="entry name" value="Homeodomain-like"/>
    <property type="match status" value="2"/>
</dbReference>
<name>A0A413YXU1_9FIRM</name>
<dbReference type="SMART" id="SM00342">
    <property type="entry name" value="HTH_ARAC"/>
    <property type="match status" value="1"/>
</dbReference>
<gene>
    <name evidence="5" type="ORF">DW858_05380</name>
</gene>
<evidence type="ECO:0000256" key="2">
    <source>
        <dbReference type="ARBA" id="ARBA00023125"/>
    </source>
</evidence>
<feature type="domain" description="HTH araC/xylS-type" evidence="4">
    <location>
        <begin position="195"/>
        <end position="292"/>
    </location>
</feature>
<dbReference type="InterPro" id="IPR009057">
    <property type="entry name" value="Homeodomain-like_sf"/>
</dbReference>
<dbReference type="InterPro" id="IPR018060">
    <property type="entry name" value="HTH_AraC"/>
</dbReference>
<dbReference type="InterPro" id="IPR014710">
    <property type="entry name" value="RmlC-like_jellyroll"/>
</dbReference>
<dbReference type="AlphaFoldDB" id="A0A413YXU1"/>
<evidence type="ECO:0000259" key="4">
    <source>
        <dbReference type="PROSITE" id="PS01124"/>
    </source>
</evidence>
<evidence type="ECO:0000256" key="1">
    <source>
        <dbReference type="ARBA" id="ARBA00023015"/>
    </source>
</evidence>
<evidence type="ECO:0000313" key="5">
    <source>
        <dbReference type="EMBL" id="RHC13900.1"/>
    </source>
</evidence>
<keyword evidence="2" id="KW-0238">DNA-binding</keyword>
<sequence>MFLYKLEVSDMGNVVDKGTSFLFHVNRYVAGSETDMYKHGYEELLYVSDGSLTEHVRGDKVHIKKGDVCFIDSGCVHKESFEEDDTFVIRLEVSDEIINAVISNAMADKQAVDYIKELVKVLKNSGYIHFGYKDDYDNELKDMLTAMISECGVADMASAYICQGLMLRILWRLGTVYEYAQSRYIRKKINWLLHQEITDFIEDNMKDVTIDMLVERFGYQEDYFNRFLKAQTGMTFTEYLQDCRLNKSAILLKEDSMDVDEIIKEVGYRNKGYFYRIFTEKYNMTPAKFRKYIKEKEFTI</sequence>
<dbReference type="SUPFAM" id="SSF46689">
    <property type="entry name" value="Homeodomain-like"/>
    <property type="match status" value="1"/>
</dbReference>
<protein>
    <submittedName>
        <fullName evidence="5">AraC family transcriptional regulator</fullName>
    </submittedName>
</protein>
<dbReference type="Pfam" id="PF12833">
    <property type="entry name" value="HTH_18"/>
    <property type="match status" value="1"/>
</dbReference>
<dbReference type="InterPro" id="IPR013096">
    <property type="entry name" value="Cupin_2"/>
</dbReference>
<dbReference type="GO" id="GO:0003700">
    <property type="term" value="F:DNA-binding transcription factor activity"/>
    <property type="evidence" value="ECO:0007669"/>
    <property type="project" value="InterPro"/>
</dbReference>
<dbReference type="PANTHER" id="PTHR43280">
    <property type="entry name" value="ARAC-FAMILY TRANSCRIPTIONAL REGULATOR"/>
    <property type="match status" value="1"/>
</dbReference>
<evidence type="ECO:0000256" key="3">
    <source>
        <dbReference type="ARBA" id="ARBA00023163"/>
    </source>
</evidence>
<dbReference type="SUPFAM" id="SSF51182">
    <property type="entry name" value="RmlC-like cupins"/>
    <property type="match status" value="1"/>
</dbReference>
<organism evidence="5 6">
    <name type="scientific">Lachnospira eligens</name>
    <dbReference type="NCBI Taxonomy" id="39485"/>
    <lineage>
        <taxon>Bacteria</taxon>
        <taxon>Bacillati</taxon>
        <taxon>Bacillota</taxon>
        <taxon>Clostridia</taxon>
        <taxon>Lachnospirales</taxon>
        <taxon>Lachnospiraceae</taxon>
        <taxon>Lachnospira</taxon>
    </lineage>
</organism>
<dbReference type="PANTHER" id="PTHR43280:SF10">
    <property type="entry name" value="REGULATORY PROTEIN POCR"/>
    <property type="match status" value="1"/>
</dbReference>